<name>A0A5B7H6X4_PORTR</name>
<reference evidence="1 2" key="1">
    <citation type="submission" date="2019-05" db="EMBL/GenBank/DDBJ databases">
        <title>Another draft genome of Portunus trituberculatus and its Hox gene families provides insights of decapod evolution.</title>
        <authorList>
            <person name="Jeong J.-H."/>
            <person name="Song I."/>
            <person name="Kim S."/>
            <person name="Choi T."/>
            <person name="Kim D."/>
            <person name="Ryu S."/>
            <person name="Kim W."/>
        </authorList>
    </citation>
    <scope>NUCLEOTIDE SEQUENCE [LARGE SCALE GENOMIC DNA]</scope>
    <source>
        <tissue evidence="1">Muscle</tissue>
    </source>
</reference>
<comment type="caution">
    <text evidence="1">The sequence shown here is derived from an EMBL/GenBank/DDBJ whole genome shotgun (WGS) entry which is preliminary data.</text>
</comment>
<gene>
    <name evidence="1" type="ORF">E2C01_059832</name>
</gene>
<dbReference type="AlphaFoldDB" id="A0A5B7H6X4"/>
<sequence length="144" mass="16545">MDGQDCDHASSSPPHADLTSRVPRWTSAIFHQDKRHQLVISCDVLGDDKRRDEGSVDALFGVLFRKRVGEPLALVQDQEERVSDLLTFLGTRDQWHQYNKEDAPLMIAKIPRHNKSYSKKSIRTYFIAEDLDKDFVKKAFDAKS</sequence>
<dbReference type="EMBL" id="VSRR010023699">
    <property type="protein sequence ID" value="MPC65696.1"/>
    <property type="molecule type" value="Genomic_DNA"/>
</dbReference>
<keyword evidence="2" id="KW-1185">Reference proteome</keyword>
<evidence type="ECO:0000313" key="1">
    <source>
        <dbReference type="EMBL" id="MPC65696.1"/>
    </source>
</evidence>
<dbReference type="Proteomes" id="UP000324222">
    <property type="component" value="Unassembled WGS sequence"/>
</dbReference>
<organism evidence="1 2">
    <name type="scientific">Portunus trituberculatus</name>
    <name type="common">Swimming crab</name>
    <name type="synonym">Neptunus trituberculatus</name>
    <dbReference type="NCBI Taxonomy" id="210409"/>
    <lineage>
        <taxon>Eukaryota</taxon>
        <taxon>Metazoa</taxon>
        <taxon>Ecdysozoa</taxon>
        <taxon>Arthropoda</taxon>
        <taxon>Crustacea</taxon>
        <taxon>Multicrustacea</taxon>
        <taxon>Malacostraca</taxon>
        <taxon>Eumalacostraca</taxon>
        <taxon>Eucarida</taxon>
        <taxon>Decapoda</taxon>
        <taxon>Pleocyemata</taxon>
        <taxon>Brachyura</taxon>
        <taxon>Eubrachyura</taxon>
        <taxon>Portunoidea</taxon>
        <taxon>Portunidae</taxon>
        <taxon>Portuninae</taxon>
        <taxon>Portunus</taxon>
    </lineage>
</organism>
<protein>
    <submittedName>
        <fullName evidence="1">Uncharacterized protein</fullName>
    </submittedName>
</protein>
<evidence type="ECO:0000313" key="2">
    <source>
        <dbReference type="Proteomes" id="UP000324222"/>
    </source>
</evidence>
<accession>A0A5B7H6X4</accession>
<proteinExistence type="predicted"/>